<dbReference type="Proteomes" id="UP000221165">
    <property type="component" value="Unassembled WGS sequence"/>
</dbReference>
<evidence type="ECO:0008006" key="4">
    <source>
        <dbReference type="Google" id="ProtNLM"/>
    </source>
</evidence>
<feature type="transmembrane region" description="Helical" evidence="1">
    <location>
        <begin position="6"/>
        <end position="31"/>
    </location>
</feature>
<keyword evidence="1" id="KW-0472">Membrane</keyword>
<dbReference type="GeneID" id="94429524"/>
<keyword evidence="3" id="KW-1185">Reference proteome</keyword>
<dbReference type="RefSeq" id="XP_067921712.1">
    <property type="nucleotide sequence ID" value="XM_068066313.1"/>
</dbReference>
<gene>
    <name evidence="2" type="ORF">CSUI_006148</name>
</gene>
<evidence type="ECO:0000313" key="3">
    <source>
        <dbReference type="Proteomes" id="UP000221165"/>
    </source>
</evidence>
<evidence type="ECO:0000256" key="1">
    <source>
        <dbReference type="SAM" id="Phobius"/>
    </source>
</evidence>
<comment type="caution">
    <text evidence="2">The sequence shown here is derived from an EMBL/GenBank/DDBJ whole genome shotgun (WGS) entry which is preliminary data.</text>
</comment>
<protein>
    <recommendedName>
        <fullName evidence="4">Transmembrane protein</fullName>
    </recommendedName>
</protein>
<evidence type="ECO:0000313" key="2">
    <source>
        <dbReference type="EMBL" id="PHJ20021.1"/>
    </source>
</evidence>
<sequence length="99" mass="11855">MSIDIYTSRYVCSIIFFSLSLSLWVFAVIVLDHRAFFCFSRLSWTFCFSSPFFFSSDLTEDFCFCYMCKGISVSLCQCIEIYTYTYREREREGERHAWP</sequence>
<dbReference type="AlphaFoldDB" id="A0A2C6K260"/>
<reference evidence="2 3" key="1">
    <citation type="journal article" date="2017" name="Int. J. Parasitol.">
        <title>The genome of the protozoan parasite Cystoisospora suis and a reverse vaccinology approach to identify vaccine candidates.</title>
        <authorList>
            <person name="Palmieri N."/>
            <person name="Shrestha A."/>
            <person name="Ruttkowski B."/>
            <person name="Beck T."/>
            <person name="Vogl C."/>
            <person name="Tomley F."/>
            <person name="Blake D.P."/>
            <person name="Joachim A."/>
        </authorList>
    </citation>
    <scope>NUCLEOTIDE SEQUENCE [LARGE SCALE GENOMIC DNA]</scope>
    <source>
        <strain evidence="2 3">Wien I</strain>
    </source>
</reference>
<keyword evidence="1" id="KW-0812">Transmembrane</keyword>
<dbReference type="EMBL" id="MIGC01003069">
    <property type="protein sequence ID" value="PHJ20021.1"/>
    <property type="molecule type" value="Genomic_DNA"/>
</dbReference>
<name>A0A2C6K260_9APIC</name>
<dbReference type="VEuPathDB" id="ToxoDB:CSUI_006148"/>
<organism evidence="2 3">
    <name type="scientific">Cystoisospora suis</name>
    <dbReference type="NCBI Taxonomy" id="483139"/>
    <lineage>
        <taxon>Eukaryota</taxon>
        <taxon>Sar</taxon>
        <taxon>Alveolata</taxon>
        <taxon>Apicomplexa</taxon>
        <taxon>Conoidasida</taxon>
        <taxon>Coccidia</taxon>
        <taxon>Eucoccidiorida</taxon>
        <taxon>Eimeriorina</taxon>
        <taxon>Sarcocystidae</taxon>
        <taxon>Cystoisospora</taxon>
    </lineage>
</organism>
<keyword evidence="1" id="KW-1133">Transmembrane helix</keyword>
<proteinExistence type="predicted"/>
<accession>A0A2C6K260</accession>